<feature type="compositionally biased region" description="Basic and acidic residues" evidence="4">
    <location>
        <begin position="68"/>
        <end position="83"/>
    </location>
</feature>
<dbReference type="Pfam" id="PF00076">
    <property type="entry name" value="RRM_1"/>
    <property type="match status" value="2"/>
</dbReference>
<dbReference type="PANTHER" id="PTHR48032:SF6">
    <property type="entry name" value="RNA-BINDING (RRM_RBD_RNP MOTIFS) FAMILY PROTEIN"/>
    <property type="match status" value="1"/>
</dbReference>
<dbReference type="STRING" id="81824.A9UQU2"/>
<keyword evidence="2 3" id="KW-0694">RNA-binding</keyword>
<feature type="region of interest" description="Disordered" evidence="4">
    <location>
        <begin position="181"/>
        <end position="204"/>
    </location>
</feature>
<dbReference type="Proteomes" id="UP000001357">
    <property type="component" value="Unassembled WGS sequence"/>
</dbReference>
<gene>
    <name evidence="6" type="ORF">MONBRDRAFT_13716</name>
</gene>
<dbReference type="CDD" id="cd12325">
    <property type="entry name" value="RRM1_hnRNPA_hnRNPD_like"/>
    <property type="match status" value="1"/>
</dbReference>
<dbReference type="FunCoup" id="A9UQU2">
    <property type="interactions" value="1006"/>
</dbReference>
<dbReference type="FunFam" id="3.30.70.330:FF:001346">
    <property type="match status" value="1"/>
</dbReference>
<dbReference type="GO" id="GO:0005634">
    <property type="term" value="C:nucleus"/>
    <property type="evidence" value="ECO:0000318"/>
    <property type="project" value="GO_Central"/>
</dbReference>
<protein>
    <recommendedName>
        <fullName evidence="5">RRM domain-containing protein</fullName>
    </recommendedName>
</protein>
<evidence type="ECO:0000256" key="1">
    <source>
        <dbReference type="ARBA" id="ARBA00022737"/>
    </source>
</evidence>
<dbReference type="InterPro" id="IPR012677">
    <property type="entry name" value="Nucleotide-bd_a/b_plait_sf"/>
</dbReference>
<dbReference type="SMART" id="SM00360">
    <property type="entry name" value="RRM"/>
    <property type="match status" value="2"/>
</dbReference>
<dbReference type="PANTHER" id="PTHR48032">
    <property type="entry name" value="RNA-BINDING PROTEIN MUSASHI HOMOLOG RBP6"/>
    <property type="match status" value="1"/>
</dbReference>
<dbReference type="PROSITE" id="PS50102">
    <property type="entry name" value="RRM"/>
    <property type="match status" value="2"/>
</dbReference>
<dbReference type="GO" id="GO:0003729">
    <property type="term" value="F:mRNA binding"/>
    <property type="evidence" value="ECO:0000318"/>
    <property type="project" value="GO_Central"/>
</dbReference>
<dbReference type="OMA" id="TKETHHE"/>
<evidence type="ECO:0000256" key="4">
    <source>
        <dbReference type="SAM" id="MobiDB-lite"/>
    </source>
</evidence>
<accession>A9UQU2</accession>
<feature type="domain" description="RRM" evidence="5">
    <location>
        <begin position="1"/>
        <end position="83"/>
    </location>
</feature>
<evidence type="ECO:0000256" key="3">
    <source>
        <dbReference type="PROSITE-ProRule" id="PRU00176"/>
    </source>
</evidence>
<dbReference type="RefSeq" id="XP_001742420.1">
    <property type="nucleotide sequence ID" value="XM_001742368.1"/>
</dbReference>
<dbReference type="KEGG" id="mbr:MONBRDRAFT_13716"/>
<organism evidence="6 7">
    <name type="scientific">Monosiga brevicollis</name>
    <name type="common">Choanoflagellate</name>
    <dbReference type="NCBI Taxonomy" id="81824"/>
    <lineage>
        <taxon>Eukaryota</taxon>
        <taxon>Choanoflagellata</taxon>
        <taxon>Craspedida</taxon>
        <taxon>Salpingoecidae</taxon>
        <taxon>Monosiga</taxon>
    </lineage>
</organism>
<dbReference type="InterPro" id="IPR035979">
    <property type="entry name" value="RBD_domain_sf"/>
</dbReference>
<evidence type="ECO:0000259" key="5">
    <source>
        <dbReference type="PROSITE" id="PS50102"/>
    </source>
</evidence>
<evidence type="ECO:0000313" key="6">
    <source>
        <dbReference type="EMBL" id="EDQ92658.1"/>
    </source>
</evidence>
<dbReference type="EMBL" id="CH991543">
    <property type="protein sequence ID" value="EDQ92658.1"/>
    <property type="molecule type" value="Genomic_DNA"/>
</dbReference>
<dbReference type="FunFam" id="3.30.70.330:FF:001349">
    <property type="entry name" value="CiMsi"/>
    <property type="match status" value="1"/>
</dbReference>
<proteinExistence type="predicted"/>
<dbReference type="GeneID" id="5887551"/>
<reference evidence="6 7" key="1">
    <citation type="journal article" date="2008" name="Nature">
        <title>The genome of the choanoflagellate Monosiga brevicollis and the origin of metazoans.</title>
        <authorList>
            <consortium name="JGI Sequencing"/>
            <person name="King N."/>
            <person name="Westbrook M.J."/>
            <person name="Young S.L."/>
            <person name="Kuo A."/>
            <person name="Abedin M."/>
            <person name="Chapman J."/>
            <person name="Fairclough S."/>
            <person name="Hellsten U."/>
            <person name="Isogai Y."/>
            <person name="Letunic I."/>
            <person name="Marr M."/>
            <person name="Pincus D."/>
            <person name="Putnam N."/>
            <person name="Rokas A."/>
            <person name="Wright K.J."/>
            <person name="Zuzow R."/>
            <person name="Dirks W."/>
            <person name="Good M."/>
            <person name="Goodstein D."/>
            <person name="Lemons D."/>
            <person name="Li W."/>
            <person name="Lyons J.B."/>
            <person name="Morris A."/>
            <person name="Nichols S."/>
            <person name="Richter D.J."/>
            <person name="Salamov A."/>
            <person name="Bork P."/>
            <person name="Lim W.A."/>
            <person name="Manning G."/>
            <person name="Miller W.T."/>
            <person name="McGinnis W."/>
            <person name="Shapiro H."/>
            <person name="Tjian R."/>
            <person name="Grigoriev I.V."/>
            <person name="Rokhsar D."/>
        </authorList>
    </citation>
    <scope>NUCLEOTIDE SEQUENCE [LARGE SCALE GENOMIC DNA]</scope>
    <source>
        <strain evidence="7">MX1 / ATCC 50154</strain>
    </source>
</reference>
<evidence type="ECO:0000313" key="7">
    <source>
        <dbReference type="Proteomes" id="UP000001357"/>
    </source>
</evidence>
<sequence length="204" mass="22915">KLFIGGLSPETTHDRLLDYFQVFGDVVDCVVMTDPATGRTRGFGFVTYRDGRCCDSVLAHRPHVVDGREVDPKRAVPRQEMESSPRSSSATRAKPRSASFTHHVRKVFVGGLPPTATNEMLHRYFSHFGGVEEAVIIHDKQTRTPRGFGFVTFEDPIIADKVVSVHYHEFYGKMVEVKRAEPKADASKSPNRHRQGIGQRFSCL</sequence>
<dbReference type="InterPro" id="IPR000504">
    <property type="entry name" value="RRM_dom"/>
</dbReference>
<dbReference type="SUPFAM" id="SSF54928">
    <property type="entry name" value="RNA-binding domain, RBD"/>
    <property type="match status" value="2"/>
</dbReference>
<evidence type="ECO:0000256" key="2">
    <source>
        <dbReference type="ARBA" id="ARBA00022884"/>
    </source>
</evidence>
<feature type="region of interest" description="Disordered" evidence="4">
    <location>
        <begin position="68"/>
        <end position="98"/>
    </location>
</feature>
<feature type="non-terminal residue" evidence="6">
    <location>
        <position position="1"/>
    </location>
</feature>
<dbReference type="InParanoid" id="A9UQU2"/>
<name>A9UQU2_MONBE</name>
<dbReference type="eggNOG" id="KOG4205">
    <property type="taxonomic scope" value="Eukaryota"/>
</dbReference>
<keyword evidence="1" id="KW-0677">Repeat</keyword>
<dbReference type="AlphaFoldDB" id="A9UQU2"/>
<feature type="domain" description="RRM" evidence="5">
    <location>
        <begin position="105"/>
        <end position="182"/>
    </location>
</feature>
<keyword evidence="7" id="KW-1185">Reference proteome</keyword>
<dbReference type="Gene3D" id="3.30.70.330">
    <property type="match status" value="2"/>
</dbReference>